<feature type="region of interest" description="Disordered" evidence="14">
    <location>
        <begin position="396"/>
        <end position="440"/>
    </location>
</feature>
<dbReference type="GO" id="GO:0000398">
    <property type="term" value="P:mRNA splicing, via spliceosome"/>
    <property type="evidence" value="ECO:0007669"/>
    <property type="project" value="TreeGrafter"/>
</dbReference>
<comment type="cofactor">
    <cofactor evidence="2">
        <name>Zn(2+)</name>
        <dbReference type="ChEBI" id="CHEBI:29105"/>
    </cofactor>
</comment>
<evidence type="ECO:0000256" key="5">
    <source>
        <dbReference type="ARBA" id="ARBA00006045"/>
    </source>
</evidence>
<evidence type="ECO:0000256" key="4">
    <source>
        <dbReference type="ARBA" id="ARBA00004123"/>
    </source>
</evidence>
<dbReference type="EMBL" id="GGLE01002532">
    <property type="protein sequence ID" value="MBY06658.1"/>
    <property type="molecule type" value="Transcribed_RNA"/>
</dbReference>
<comment type="subcellular location">
    <subcellularLocation>
        <location evidence="4">Nucleus</location>
    </subcellularLocation>
</comment>
<feature type="domain" description="Lariat debranching enzyme C-terminal" evidence="15">
    <location>
        <begin position="235"/>
        <end position="370"/>
    </location>
</feature>
<dbReference type="Pfam" id="PF05011">
    <property type="entry name" value="DBR1"/>
    <property type="match status" value="1"/>
</dbReference>
<dbReference type="SMART" id="SM01124">
    <property type="entry name" value="DBR1"/>
    <property type="match status" value="1"/>
</dbReference>
<evidence type="ECO:0000256" key="1">
    <source>
        <dbReference type="ARBA" id="ARBA00001936"/>
    </source>
</evidence>
<comment type="cofactor">
    <cofactor evidence="1">
        <name>Mn(2+)</name>
        <dbReference type="ChEBI" id="CHEBI:29035"/>
    </cofactor>
</comment>
<dbReference type="SUPFAM" id="SSF56300">
    <property type="entry name" value="Metallo-dependent phosphatases"/>
    <property type="match status" value="1"/>
</dbReference>
<keyword evidence="7" id="KW-0479">Metal-binding</keyword>
<dbReference type="GO" id="GO:0005634">
    <property type="term" value="C:nucleus"/>
    <property type="evidence" value="ECO:0007669"/>
    <property type="project" value="UniProtKB-SubCell"/>
</dbReference>
<keyword evidence="10" id="KW-0408">Iron</keyword>
<evidence type="ECO:0000256" key="7">
    <source>
        <dbReference type="ARBA" id="ARBA00022723"/>
    </source>
</evidence>
<evidence type="ECO:0000256" key="2">
    <source>
        <dbReference type="ARBA" id="ARBA00001947"/>
    </source>
</evidence>
<evidence type="ECO:0000256" key="13">
    <source>
        <dbReference type="ARBA" id="ARBA00058627"/>
    </source>
</evidence>
<dbReference type="InterPro" id="IPR041816">
    <property type="entry name" value="Dbr1_N"/>
</dbReference>
<dbReference type="InterPro" id="IPR029052">
    <property type="entry name" value="Metallo-depent_PP-like"/>
</dbReference>
<keyword evidence="12" id="KW-0539">Nucleus</keyword>
<comment type="cofactor">
    <cofactor evidence="3">
        <name>Fe(2+)</name>
        <dbReference type="ChEBI" id="CHEBI:29033"/>
    </cofactor>
</comment>
<dbReference type="FunFam" id="3.60.21.10:FF:000035">
    <property type="entry name" value="Lariat debranching enzyme"/>
    <property type="match status" value="1"/>
</dbReference>
<dbReference type="GO" id="GO:0008419">
    <property type="term" value="F:RNA lariat debranching enzyme activity"/>
    <property type="evidence" value="ECO:0007669"/>
    <property type="project" value="TreeGrafter"/>
</dbReference>
<dbReference type="Pfam" id="PF00149">
    <property type="entry name" value="Metallophos"/>
    <property type="match status" value="1"/>
</dbReference>
<evidence type="ECO:0000256" key="3">
    <source>
        <dbReference type="ARBA" id="ARBA00001954"/>
    </source>
</evidence>
<dbReference type="Gene3D" id="3.60.21.10">
    <property type="match status" value="1"/>
</dbReference>
<comment type="similarity">
    <text evidence="5">Belongs to the lariat debranching enzyme family.</text>
</comment>
<dbReference type="CDD" id="cd00844">
    <property type="entry name" value="MPP_Dbr1_N"/>
    <property type="match status" value="1"/>
</dbReference>
<organism evidence="16">
    <name type="scientific">Ornithodoros turicata</name>
    <dbReference type="NCBI Taxonomy" id="34597"/>
    <lineage>
        <taxon>Eukaryota</taxon>
        <taxon>Metazoa</taxon>
        <taxon>Ecdysozoa</taxon>
        <taxon>Arthropoda</taxon>
        <taxon>Chelicerata</taxon>
        <taxon>Arachnida</taxon>
        <taxon>Acari</taxon>
        <taxon>Parasitiformes</taxon>
        <taxon>Ixodida</taxon>
        <taxon>Ixodoidea</taxon>
        <taxon>Argasidae</taxon>
        <taxon>Ornithodorinae</taxon>
        <taxon>Ornithodoros</taxon>
    </lineage>
</organism>
<protein>
    <submittedName>
        <fullName evidence="16">Putative rna lariat debranching enzyme</fullName>
    </submittedName>
</protein>
<evidence type="ECO:0000256" key="6">
    <source>
        <dbReference type="ARBA" id="ARBA00022664"/>
    </source>
</evidence>
<reference evidence="16" key="1">
    <citation type="submission" date="2018-03" db="EMBL/GenBank/DDBJ databases">
        <title>The relapsing fever spirochete Borrelia turicatae persists in the highly oxidative environment of its soft-bodied tick vector.</title>
        <authorList>
            <person name="Bourret T.J."/>
            <person name="Boyle W.K."/>
            <person name="Valenzuela J.G."/>
            <person name="Oliveira F."/>
            <person name="Lopez J.E."/>
        </authorList>
    </citation>
    <scope>NUCLEOTIDE SEQUENCE</scope>
    <source>
        <strain evidence="16">Kansas strain/isolate</strain>
        <tissue evidence="16">Salivary glands</tissue>
    </source>
</reference>
<accession>A0A2R5LB18</accession>
<keyword evidence="11" id="KW-0464">Manganese</keyword>
<dbReference type="GO" id="GO:0046872">
    <property type="term" value="F:metal ion binding"/>
    <property type="evidence" value="ECO:0007669"/>
    <property type="project" value="UniProtKB-KW"/>
</dbReference>
<sequence>MKIAVEGCAHGELDKIYDTIRRLEEQHSFKVDLLIICGDFQAVRNASDMECMAVPRKYQEMKDFHRYYSGEMKAPVLTIVIGGNHEASNYLAELPYGGWLCDNIYYMGYAGVVNVKGIRIAGLSGIYKGHDYLKGRFEAPPYNESAKRSAYHIRNIDIFRLKQLKEPVDIMLSHDWPRGIYNYGNKERLLRQKQFFRQEVEENRLGCRPSEELLHQLKPKYWFAAHLHCKFAALVKHEDKSCTKFLALDKCLPNRDFLQTLDMDSSDEKLELKYDLEWLSILRSTNHLVATDQKSHYMPGPGCGQRWEFAPTEEEKKEVSDLLSGNLAIPLNFAPTAPTFVPGSRPSPPQAYLNPQTSMICKTLSLCDPLEELLFPASKPDPSLSISGFFDREQDVTTASEPTLDPDNSAFEHVGDLDSPEDQDQSGSLLAAEQSCDEEPLPKILHEVSGEDRRKMHLDEFGETDAATVNLESFPEAQEEKAVPLPRTSPSGRTLKRRNQSIYMGDDS</sequence>
<evidence type="ECO:0000256" key="11">
    <source>
        <dbReference type="ARBA" id="ARBA00023211"/>
    </source>
</evidence>
<evidence type="ECO:0000256" key="12">
    <source>
        <dbReference type="ARBA" id="ARBA00023242"/>
    </source>
</evidence>
<keyword evidence="8" id="KW-0378">Hydrolase</keyword>
<dbReference type="PANTHER" id="PTHR12849">
    <property type="entry name" value="RNA LARIAT DEBRANCHING ENZYME"/>
    <property type="match status" value="1"/>
</dbReference>
<keyword evidence="9" id="KW-0862">Zinc</keyword>
<comment type="function">
    <text evidence="13">Cleaves the 2'-5' phosphodiester linkage at the branch point of lariat intron pre-mRNAs after splicing and converts them into linear molecules that are subsequently degraded. It thereby facilitates ribonucleotide turnover.</text>
</comment>
<evidence type="ECO:0000256" key="10">
    <source>
        <dbReference type="ARBA" id="ARBA00023004"/>
    </source>
</evidence>
<dbReference type="InterPro" id="IPR004843">
    <property type="entry name" value="Calcineurin-like_PHP"/>
</dbReference>
<feature type="region of interest" description="Disordered" evidence="14">
    <location>
        <begin position="474"/>
        <end position="508"/>
    </location>
</feature>
<keyword evidence="6" id="KW-0507">mRNA processing</keyword>
<evidence type="ECO:0000313" key="16">
    <source>
        <dbReference type="EMBL" id="MBY06658.1"/>
    </source>
</evidence>
<dbReference type="PANTHER" id="PTHR12849:SF0">
    <property type="entry name" value="LARIAT DEBRANCHING ENZYME"/>
    <property type="match status" value="1"/>
</dbReference>
<dbReference type="InterPro" id="IPR007708">
    <property type="entry name" value="DBR1_C"/>
</dbReference>
<evidence type="ECO:0000259" key="15">
    <source>
        <dbReference type="SMART" id="SM01124"/>
    </source>
</evidence>
<evidence type="ECO:0000256" key="8">
    <source>
        <dbReference type="ARBA" id="ARBA00022801"/>
    </source>
</evidence>
<evidence type="ECO:0000256" key="9">
    <source>
        <dbReference type="ARBA" id="ARBA00022833"/>
    </source>
</evidence>
<proteinExistence type="inferred from homology"/>
<name>A0A2R5LB18_9ACAR</name>
<evidence type="ECO:0000256" key="14">
    <source>
        <dbReference type="SAM" id="MobiDB-lite"/>
    </source>
</evidence>
<dbReference type="AlphaFoldDB" id="A0A2R5LB18"/>